<comment type="caution">
    <text evidence="1">The sequence shown here is derived from an EMBL/GenBank/DDBJ whole genome shotgun (WGS) entry which is preliminary data.</text>
</comment>
<organism evidence="1 2">
    <name type="scientific">Flavobacterium hercynium</name>
    <dbReference type="NCBI Taxonomy" id="387094"/>
    <lineage>
        <taxon>Bacteria</taxon>
        <taxon>Pseudomonadati</taxon>
        <taxon>Bacteroidota</taxon>
        <taxon>Flavobacteriia</taxon>
        <taxon>Flavobacteriales</taxon>
        <taxon>Flavobacteriaceae</taxon>
        <taxon>Flavobacterium</taxon>
    </lineage>
</organism>
<dbReference type="OrthoDB" id="760345at2"/>
<dbReference type="EMBL" id="MUGW01000026">
    <property type="protein sequence ID" value="OXA90022.1"/>
    <property type="molecule type" value="Genomic_DNA"/>
</dbReference>
<dbReference type="AlphaFoldDB" id="A0A226H739"/>
<protein>
    <submittedName>
        <fullName evidence="1">Thioesterase</fullName>
    </submittedName>
</protein>
<dbReference type="GO" id="GO:0047617">
    <property type="term" value="F:fatty acyl-CoA hydrolase activity"/>
    <property type="evidence" value="ECO:0007669"/>
    <property type="project" value="TreeGrafter"/>
</dbReference>
<dbReference type="CDD" id="cd00586">
    <property type="entry name" value="4HBT"/>
    <property type="match status" value="1"/>
</dbReference>
<proteinExistence type="predicted"/>
<dbReference type="InterPro" id="IPR050563">
    <property type="entry name" value="4-hydroxybenzoyl-CoA_TE"/>
</dbReference>
<dbReference type="Pfam" id="PF13279">
    <property type="entry name" value="4HBT_2"/>
    <property type="match status" value="1"/>
</dbReference>
<dbReference type="PANTHER" id="PTHR31793">
    <property type="entry name" value="4-HYDROXYBENZOYL-COA THIOESTERASE FAMILY MEMBER"/>
    <property type="match status" value="1"/>
</dbReference>
<sequence>MENKIFKYELTIKEFHLDTFGHVNNATYLQIYEEARWEFISENGYGLDTIKNTGLGPVILEIKLRFIKELKLRKKIIIHSQTGEYSGKIGTIKQWITDSDNNVYSDVEMKIGLFDTKERKLVAPTEQWLNAIK</sequence>
<accession>A0A226H739</accession>
<dbReference type="InterPro" id="IPR029069">
    <property type="entry name" value="HotDog_dom_sf"/>
</dbReference>
<gene>
    <name evidence="1" type="ORF">B0A66_13540</name>
</gene>
<evidence type="ECO:0000313" key="2">
    <source>
        <dbReference type="Proteomes" id="UP000198345"/>
    </source>
</evidence>
<keyword evidence="2" id="KW-1185">Reference proteome</keyword>
<dbReference type="SUPFAM" id="SSF54637">
    <property type="entry name" value="Thioesterase/thiol ester dehydrase-isomerase"/>
    <property type="match status" value="1"/>
</dbReference>
<dbReference type="Proteomes" id="UP000198345">
    <property type="component" value="Unassembled WGS sequence"/>
</dbReference>
<dbReference type="RefSeq" id="WP_089050376.1">
    <property type="nucleotide sequence ID" value="NZ_FXTV01000004.1"/>
</dbReference>
<dbReference type="Gene3D" id="3.10.129.10">
    <property type="entry name" value="Hotdog Thioesterase"/>
    <property type="match status" value="1"/>
</dbReference>
<dbReference type="PANTHER" id="PTHR31793:SF24">
    <property type="entry name" value="LONG-CHAIN ACYL-COA THIOESTERASE FADM"/>
    <property type="match status" value="1"/>
</dbReference>
<reference evidence="1 2" key="1">
    <citation type="submission" date="2016-11" db="EMBL/GenBank/DDBJ databases">
        <title>Whole genomes of Flavobacteriaceae.</title>
        <authorList>
            <person name="Stine C."/>
            <person name="Li C."/>
            <person name="Tadesse D."/>
        </authorList>
    </citation>
    <scope>NUCLEOTIDE SEQUENCE [LARGE SCALE GENOMIC DNA]</scope>
    <source>
        <strain evidence="1 2">DSM 18292</strain>
    </source>
</reference>
<name>A0A226H739_9FLAO</name>
<evidence type="ECO:0000313" key="1">
    <source>
        <dbReference type="EMBL" id="OXA90022.1"/>
    </source>
</evidence>